<keyword evidence="5" id="KW-0560">Oxidoreductase</keyword>
<dbReference type="PRINTS" id="PR00359">
    <property type="entry name" value="BP450"/>
</dbReference>
<dbReference type="PANTHER" id="PTHR46696">
    <property type="entry name" value="P450, PUTATIVE (EUROFUNG)-RELATED"/>
    <property type="match status" value="1"/>
</dbReference>
<accession>A0ABW2KPZ4</accession>
<proteinExistence type="inferred from homology"/>
<gene>
    <name evidence="8" type="ORF">ACFQRF_27565</name>
</gene>
<dbReference type="InterPro" id="IPR036396">
    <property type="entry name" value="Cyt_P450_sf"/>
</dbReference>
<protein>
    <submittedName>
        <fullName evidence="8">Cytochrome P450</fullName>
    </submittedName>
</protein>
<evidence type="ECO:0000256" key="6">
    <source>
        <dbReference type="ARBA" id="ARBA00023004"/>
    </source>
</evidence>
<dbReference type="SUPFAM" id="SSF48264">
    <property type="entry name" value="Cytochrome P450"/>
    <property type="match status" value="1"/>
</dbReference>
<comment type="similarity">
    <text evidence="2">Belongs to the cytochrome P450 family.</text>
</comment>
<sequence>IAGLLALPAPNTAALTRLAPRLAPAFDAGLCPPPHPTALDLLAAIGELRDLLTDLIDTHHRHPGTGLAADLLRAAAETPTAHADALAGCLLAALSIETTANLICNAANALLDHPGQWRRLRDDPDLAPRVVEETLRHDPPIRLESRIAHTDLTLAGQHITAGSHLVICVEAANRDPAAHPDPDRFTLDRHGEPGHLALTPRTAAGLTAPLTRLLTETALRALATRLPTLRRTAPVLHRMRAPVTHGVLRFPATS</sequence>
<evidence type="ECO:0000256" key="3">
    <source>
        <dbReference type="ARBA" id="ARBA00022617"/>
    </source>
</evidence>
<dbReference type="InterPro" id="IPR002397">
    <property type="entry name" value="Cyt_P450_B"/>
</dbReference>
<feature type="non-terminal residue" evidence="8">
    <location>
        <position position="1"/>
    </location>
</feature>
<dbReference type="Pfam" id="PF00067">
    <property type="entry name" value="p450"/>
    <property type="match status" value="1"/>
</dbReference>
<keyword evidence="6" id="KW-0408">Iron</keyword>
<keyword evidence="9" id="KW-1185">Reference proteome</keyword>
<name>A0ABW2KPZ4_9ACTN</name>
<dbReference type="InterPro" id="IPR001128">
    <property type="entry name" value="Cyt_P450"/>
</dbReference>
<comment type="caution">
    <text evidence="8">The sequence shown here is derived from an EMBL/GenBank/DDBJ whole genome shotgun (WGS) entry which is preliminary data.</text>
</comment>
<dbReference type="PANTHER" id="PTHR46696:SF5">
    <property type="entry name" value="CYTOCHROME P450 BJ-1"/>
    <property type="match status" value="1"/>
</dbReference>
<keyword evidence="4" id="KW-0479">Metal-binding</keyword>
<evidence type="ECO:0000256" key="4">
    <source>
        <dbReference type="ARBA" id="ARBA00022723"/>
    </source>
</evidence>
<evidence type="ECO:0000313" key="8">
    <source>
        <dbReference type="EMBL" id="MFC7331509.1"/>
    </source>
</evidence>
<evidence type="ECO:0000256" key="7">
    <source>
        <dbReference type="ARBA" id="ARBA00023033"/>
    </source>
</evidence>
<dbReference type="Gene3D" id="1.10.630.10">
    <property type="entry name" value="Cytochrome P450"/>
    <property type="match status" value="1"/>
</dbReference>
<evidence type="ECO:0000313" key="9">
    <source>
        <dbReference type="Proteomes" id="UP001596540"/>
    </source>
</evidence>
<dbReference type="EMBL" id="JBHTBH010000025">
    <property type="protein sequence ID" value="MFC7331509.1"/>
    <property type="molecule type" value="Genomic_DNA"/>
</dbReference>
<comment type="cofactor">
    <cofactor evidence="1">
        <name>heme</name>
        <dbReference type="ChEBI" id="CHEBI:30413"/>
    </cofactor>
</comment>
<reference evidence="9" key="1">
    <citation type="journal article" date="2019" name="Int. J. Syst. Evol. Microbiol.">
        <title>The Global Catalogue of Microorganisms (GCM) 10K type strain sequencing project: providing services to taxonomists for standard genome sequencing and annotation.</title>
        <authorList>
            <consortium name="The Broad Institute Genomics Platform"/>
            <consortium name="The Broad Institute Genome Sequencing Center for Infectious Disease"/>
            <person name="Wu L."/>
            <person name="Ma J."/>
        </authorList>
    </citation>
    <scope>NUCLEOTIDE SEQUENCE [LARGE SCALE GENOMIC DNA]</scope>
    <source>
        <strain evidence="9">CGMCC 4.7382</strain>
    </source>
</reference>
<dbReference type="RefSeq" id="WP_379874394.1">
    <property type="nucleotide sequence ID" value="NZ_JBHTBH010000025.1"/>
</dbReference>
<dbReference type="Proteomes" id="UP001596540">
    <property type="component" value="Unassembled WGS sequence"/>
</dbReference>
<keyword evidence="3" id="KW-0349">Heme</keyword>
<organism evidence="8 9">
    <name type="scientific">Marinactinospora rubrisoli</name>
    <dbReference type="NCBI Taxonomy" id="2715399"/>
    <lineage>
        <taxon>Bacteria</taxon>
        <taxon>Bacillati</taxon>
        <taxon>Actinomycetota</taxon>
        <taxon>Actinomycetes</taxon>
        <taxon>Streptosporangiales</taxon>
        <taxon>Nocardiopsidaceae</taxon>
        <taxon>Marinactinospora</taxon>
    </lineage>
</organism>
<evidence type="ECO:0000256" key="5">
    <source>
        <dbReference type="ARBA" id="ARBA00023002"/>
    </source>
</evidence>
<evidence type="ECO:0000256" key="1">
    <source>
        <dbReference type="ARBA" id="ARBA00001971"/>
    </source>
</evidence>
<keyword evidence="7" id="KW-0503">Monooxygenase</keyword>
<evidence type="ECO:0000256" key="2">
    <source>
        <dbReference type="ARBA" id="ARBA00010617"/>
    </source>
</evidence>